<dbReference type="Pfam" id="PF13508">
    <property type="entry name" value="Acetyltransf_7"/>
    <property type="match status" value="1"/>
</dbReference>
<name>A0A544TI60_9BACI</name>
<keyword evidence="2" id="KW-0012">Acyltransferase</keyword>
<sequence length="139" mass="16137">MEILLTSIRKLLAYATSVRKIDAEYKLYQEQENRKLYGYKQAEQFVGCIGVELTVENTCIIKQIAVSPDMRGRGIGERMIDFIIENYAHSKIFTETDQDAVNFYKKMGFTITSLGEKYLGVERFMCEYKRTGSMKIQED</sequence>
<evidence type="ECO:0000256" key="2">
    <source>
        <dbReference type="ARBA" id="ARBA00023315"/>
    </source>
</evidence>
<evidence type="ECO:0000256" key="1">
    <source>
        <dbReference type="ARBA" id="ARBA00022679"/>
    </source>
</evidence>
<keyword evidence="1 4" id="KW-0808">Transferase</keyword>
<dbReference type="AlphaFoldDB" id="A0A544TI60"/>
<gene>
    <name evidence="4" type="ORF">FG382_00470</name>
</gene>
<organism evidence="4 5">
    <name type="scientific">Psychrobacillus lasiicapitis</name>
    <dbReference type="NCBI Taxonomy" id="1636719"/>
    <lineage>
        <taxon>Bacteria</taxon>
        <taxon>Bacillati</taxon>
        <taxon>Bacillota</taxon>
        <taxon>Bacilli</taxon>
        <taxon>Bacillales</taxon>
        <taxon>Bacillaceae</taxon>
        <taxon>Psychrobacillus</taxon>
    </lineage>
</organism>
<dbReference type="GO" id="GO:0016747">
    <property type="term" value="F:acyltransferase activity, transferring groups other than amino-acyl groups"/>
    <property type="evidence" value="ECO:0007669"/>
    <property type="project" value="InterPro"/>
</dbReference>
<dbReference type="PROSITE" id="PS51186">
    <property type="entry name" value="GNAT"/>
    <property type="match status" value="1"/>
</dbReference>
<evidence type="ECO:0000313" key="4">
    <source>
        <dbReference type="EMBL" id="TQR17139.1"/>
    </source>
</evidence>
<evidence type="ECO:0000313" key="5">
    <source>
        <dbReference type="Proteomes" id="UP000317316"/>
    </source>
</evidence>
<dbReference type="Gene3D" id="3.40.630.30">
    <property type="match status" value="1"/>
</dbReference>
<dbReference type="InterPro" id="IPR016181">
    <property type="entry name" value="Acyl_CoA_acyltransferase"/>
</dbReference>
<keyword evidence="5" id="KW-1185">Reference proteome</keyword>
<feature type="domain" description="N-acetyltransferase" evidence="3">
    <location>
        <begin position="1"/>
        <end position="133"/>
    </location>
</feature>
<dbReference type="InterPro" id="IPR000182">
    <property type="entry name" value="GNAT_dom"/>
</dbReference>
<dbReference type="SUPFAM" id="SSF55729">
    <property type="entry name" value="Acyl-CoA N-acyltransferases (Nat)"/>
    <property type="match status" value="1"/>
</dbReference>
<dbReference type="PANTHER" id="PTHR43800:SF1">
    <property type="entry name" value="PEPTIDYL-LYSINE N-ACETYLTRANSFERASE YJAB"/>
    <property type="match status" value="1"/>
</dbReference>
<evidence type="ECO:0000259" key="3">
    <source>
        <dbReference type="PROSITE" id="PS51186"/>
    </source>
</evidence>
<dbReference type="PANTHER" id="PTHR43800">
    <property type="entry name" value="PEPTIDYL-LYSINE N-ACETYLTRANSFERASE YJAB"/>
    <property type="match status" value="1"/>
</dbReference>
<dbReference type="OrthoDB" id="45853at2"/>
<dbReference type="EMBL" id="VDGH01000001">
    <property type="protein sequence ID" value="TQR17139.1"/>
    <property type="molecule type" value="Genomic_DNA"/>
</dbReference>
<protein>
    <submittedName>
        <fullName evidence="4">GNAT family N-acetyltransferase</fullName>
    </submittedName>
</protein>
<proteinExistence type="predicted"/>
<dbReference type="Proteomes" id="UP000317316">
    <property type="component" value="Unassembled WGS sequence"/>
</dbReference>
<accession>A0A544TI60</accession>
<reference evidence="4 5" key="1">
    <citation type="submission" date="2019-05" db="EMBL/GenBank/DDBJ databases">
        <title>Psychrobacillus vulpis sp. nov., a new species isolated from feces of a red fox that inhabits in The Tablas de Daimiel Natural Park, Albacete, Spain.</title>
        <authorList>
            <person name="Rodriguez M."/>
            <person name="Reina J.C."/>
            <person name="Bejar V."/>
            <person name="Llamas I."/>
        </authorList>
    </citation>
    <scope>NUCLEOTIDE SEQUENCE [LARGE SCALE GENOMIC DNA]</scope>
    <source>
        <strain evidence="4 5">NEAU-3TGS17</strain>
    </source>
</reference>
<comment type="caution">
    <text evidence="4">The sequence shown here is derived from an EMBL/GenBank/DDBJ whole genome shotgun (WGS) entry which is preliminary data.</text>
</comment>
<dbReference type="CDD" id="cd04301">
    <property type="entry name" value="NAT_SF"/>
    <property type="match status" value="1"/>
</dbReference>